<protein>
    <recommendedName>
        <fullName evidence="1">Metallo-beta-lactamase domain-containing protein</fullName>
    </recommendedName>
</protein>
<dbReference type="EMBL" id="BARU01023587">
    <property type="protein sequence ID" value="GAH54828.1"/>
    <property type="molecule type" value="Genomic_DNA"/>
</dbReference>
<dbReference type="PANTHER" id="PTHR13754">
    <property type="entry name" value="METALLO-BETA-LACTAMASE SUPERFAMILY PROTEIN"/>
    <property type="match status" value="1"/>
</dbReference>
<organism evidence="2">
    <name type="scientific">marine sediment metagenome</name>
    <dbReference type="NCBI Taxonomy" id="412755"/>
    <lineage>
        <taxon>unclassified sequences</taxon>
        <taxon>metagenomes</taxon>
        <taxon>ecological metagenomes</taxon>
    </lineage>
</organism>
<gene>
    <name evidence="2" type="ORF">S03H2_38255</name>
</gene>
<dbReference type="Gene3D" id="3.60.15.10">
    <property type="entry name" value="Ribonuclease Z/Hydroxyacylglutathione hydrolase-like"/>
    <property type="match status" value="1"/>
</dbReference>
<dbReference type="CDD" id="cd07713">
    <property type="entry name" value="DHPS-like_MBL-fold"/>
    <property type="match status" value="1"/>
</dbReference>
<sequence length="140" mass="15530">MKITIIYDNKTWEEGLKADWGFSCLVEAYDKKILFDTGANGSILLHNMQRLNIDPTIIEEVFISHAHGDHTGGLPDLLRINNAVKVYIPLSCPEPPGASEVVRVKEPFKIHENIFSSGELKSIEQSLMVKTQKGLAVVVG</sequence>
<feature type="non-terminal residue" evidence="2">
    <location>
        <position position="140"/>
    </location>
</feature>
<name>X1IB68_9ZZZZ</name>
<feature type="domain" description="Metallo-beta-lactamase" evidence="1">
    <location>
        <begin position="25"/>
        <end position="102"/>
    </location>
</feature>
<accession>X1IB68</accession>
<dbReference type="InterPro" id="IPR036866">
    <property type="entry name" value="RibonucZ/Hydroxyglut_hydro"/>
</dbReference>
<proteinExistence type="predicted"/>
<dbReference type="Pfam" id="PF00753">
    <property type="entry name" value="Lactamase_B"/>
    <property type="match status" value="1"/>
</dbReference>
<reference evidence="2" key="1">
    <citation type="journal article" date="2014" name="Front. Microbiol.">
        <title>High frequency of phylogenetically diverse reductive dehalogenase-homologous genes in deep subseafloor sedimentary metagenomes.</title>
        <authorList>
            <person name="Kawai M."/>
            <person name="Futagami T."/>
            <person name="Toyoda A."/>
            <person name="Takaki Y."/>
            <person name="Nishi S."/>
            <person name="Hori S."/>
            <person name="Arai W."/>
            <person name="Tsubouchi T."/>
            <person name="Morono Y."/>
            <person name="Uchiyama I."/>
            <person name="Ito T."/>
            <person name="Fujiyama A."/>
            <person name="Inagaki F."/>
            <person name="Takami H."/>
        </authorList>
    </citation>
    <scope>NUCLEOTIDE SEQUENCE</scope>
    <source>
        <strain evidence="2">Expedition CK06-06</strain>
    </source>
</reference>
<dbReference type="AlphaFoldDB" id="X1IB68"/>
<dbReference type="PANTHER" id="PTHR13754:SF13">
    <property type="entry name" value="METALLO-BETA-LACTAMASE SUPERFAMILY PROTEIN (AFU_ORTHOLOGUE AFUA_3G07630)"/>
    <property type="match status" value="1"/>
</dbReference>
<comment type="caution">
    <text evidence="2">The sequence shown here is derived from an EMBL/GenBank/DDBJ whole genome shotgun (WGS) entry which is preliminary data.</text>
</comment>
<evidence type="ECO:0000313" key="2">
    <source>
        <dbReference type="EMBL" id="GAH54828.1"/>
    </source>
</evidence>
<dbReference type="GO" id="GO:0016740">
    <property type="term" value="F:transferase activity"/>
    <property type="evidence" value="ECO:0007669"/>
    <property type="project" value="TreeGrafter"/>
</dbReference>
<dbReference type="SUPFAM" id="SSF56281">
    <property type="entry name" value="Metallo-hydrolase/oxidoreductase"/>
    <property type="match status" value="1"/>
</dbReference>
<dbReference type="InterPro" id="IPR052926">
    <property type="entry name" value="Metallo-beta-lactamase_dom"/>
</dbReference>
<evidence type="ECO:0000259" key="1">
    <source>
        <dbReference type="Pfam" id="PF00753"/>
    </source>
</evidence>
<dbReference type="InterPro" id="IPR041712">
    <property type="entry name" value="DHPS-like_MBL-fold"/>
</dbReference>
<dbReference type="InterPro" id="IPR001279">
    <property type="entry name" value="Metallo-B-lactamas"/>
</dbReference>